<gene>
    <name evidence="1" type="ORF">PC129_g22967</name>
</gene>
<sequence>MDEAAECVPVFDILQQSPCACGHVVILPAANAPRIHDWLVDRYAVTNAEAFIVRLPGNDDTMFIAKPEQLEAVLKMQLDVFEYIHDMFCDILGDGIVGKTFFMT</sequence>
<organism evidence="1 2">
    <name type="scientific">Phytophthora cactorum</name>
    <dbReference type="NCBI Taxonomy" id="29920"/>
    <lineage>
        <taxon>Eukaryota</taxon>
        <taxon>Sar</taxon>
        <taxon>Stramenopiles</taxon>
        <taxon>Oomycota</taxon>
        <taxon>Peronosporomycetes</taxon>
        <taxon>Peronosporales</taxon>
        <taxon>Peronosporaceae</taxon>
        <taxon>Phytophthora</taxon>
    </lineage>
</organism>
<name>A0A8T1H1G1_9STRA</name>
<evidence type="ECO:0000313" key="1">
    <source>
        <dbReference type="EMBL" id="KAG3203228.1"/>
    </source>
</evidence>
<evidence type="ECO:0000313" key="2">
    <source>
        <dbReference type="Proteomes" id="UP000760860"/>
    </source>
</evidence>
<protein>
    <submittedName>
        <fullName evidence="1">Uncharacterized protein</fullName>
    </submittedName>
</protein>
<comment type="caution">
    <text evidence="1">The sequence shown here is derived from an EMBL/GenBank/DDBJ whole genome shotgun (WGS) entry which is preliminary data.</text>
</comment>
<dbReference type="AlphaFoldDB" id="A0A8T1H1G1"/>
<dbReference type="Proteomes" id="UP000760860">
    <property type="component" value="Unassembled WGS sequence"/>
</dbReference>
<dbReference type="EMBL" id="RCMV01002352">
    <property type="protein sequence ID" value="KAG3203228.1"/>
    <property type="molecule type" value="Genomic_DNA"/>
</dbReference>
<reference evidence="1" key="1">
    <citation type="submission" date="2018-05" db="EMBL/GenBank/DDBJ databases">
        <title>Effector identification in a new, highly contiguous assembly of the strawberry crown rot pathogen Phytophthora cactorum.</title>
        <authorList>
            <person name="Armitage A.D."/>
            <person name="Nellist C.F."/>
            <person name="Bates H."/>
            <person name="Vickerstaff R.J."/>
            <person name="Harrison R.J."/>
        </authorList>
    </citation>
    <scope>NUCLEOTIDE SEQUENCE</scope>
    <source>
        <strain evidence="1">P421</strain>
    </source>
</reference>
<dbReference type="VEuPathDB" id="FungiDB:PC110_g20936"/>
<proteinExistence type="predicted"/>
<accession>A0A8T1H1G1</accession>